<dbReference type="STRING" id="1123282.SAMN02745823_02927"/>
<reference evidence="9 10" key="1">
    <citation type="submission" date="2016-11" db="EMBL/GenBank/DDBJ databases">
        <authorList>
            <person name="Jaros S."/>
            <person name="Januszkiewicz K."/>
            <person name="Wedrychowicz H."/>
        </authorList>
    </citation>
    <scope>NUCLEOTIDE SEQUENCE [LARGE SCALE GENOMIC DNA]</scope>
    <source>
        <strain evidence="9 10">DSM 10068</strain>
    </source>
</reference>
<dbReference type="Gene3D" id="2.40.420.20">
    <property type="match status" value="1"/>
</dbReference>
<accession>A0A1M5YXZ1</accession>
<dbReference type="Gene3D" id="1.10.287.470">
    <property type="entry name" value="Helix hairpin bin"/>
    <property type="match status" value="1"/>
</dbReference>
<comment type="subcellular location">
    <subcellularLocation>
        <location evidence="1">Cell envelope</location>
    </subcellularLocation>
</comment>
<keyword evidence="10" id="KW-1185">Reference proteome</keyword>
<keyword evidence="5" id="KW-0472">Membrane</keyword>
<dbReference type="Gene3D" id="2.40.50.100">
    <property type="match status" value="2"/>
</dbReference>
<feature type="region of interest" description="Disordered" evidence="4">
    <location>
        <begin position="555"/>
        <end position="591"/>
    </location>
</feature>
<feature type="domain" description="Multidrug resistance protein MdtA-like barrel-sandwich hybrid" evidence="6">
    <location>
        <begin position="117"/>
        <end position="209"/>
    </location>
</feature>
<dbReference type="InterPro" id="IPR050465">
    <property type="entry name" value="UPF0194_transport"/>
</dbReference>
<dbReference type="OrthoDB" id="1725043at2"/>
<dbReference type="InterPro" id="IPR058625">
    <property type="entry name" value="MdtA-like_BSH"/>
</dbReference>
<dbReference type="PANTHER" id="PTHR32347:SF14">
    <property type="entry name" value="EFFLUX SYSTEM COMPONENT YKNX-RELATED"/>
    <property type="match status" value="1"/>
</dbReference>
<evidence type="ECO:0000256" key="2">
    <source>
        <dbReference type="ARBA" id="ARBA00023054"/>
    </source>
</evidence>
<evidence type="ECO:0000259" key="6">
    <source>
        <dbReference type="Pfam" id="PF25917"/>
    </source>
</evidence>
<evidence type="ECO:0000256" key="4">
    <source>
        <dbReference type="SAM" id="MobiDB-lite"/>
    </source>
</evidence>
<feature type="transmembrane region" description="Helical" evidence="5">
    <location>
        <begin position="58"/>
        <end position="78"/>
    </location>
</feature>
<dbReference type="Pfam" id="PF25973">
    <property type="entry name" value="BSH_CzcB"/>
    <property type="match status" value="1"/>
</dbReference>
<evidence type="ECO:0000313" key="9">
    <source>
        <dbReference type="EMBL" id="SHI16403.1"/>
    </source>
</evidence>
<evidence type="ECO:0000313" key="10">
    <source>
        <dbReference type="Proteomes" id="UP000183995"/>
    </source>
</evidence>
<dbReference type="RefSeq" id="WP_073080464.1">
    <property type="nucleotide sequence ID" value="NZ_FQXV01000011.1"/>
</dbReference>
<dbReference type="Gene3D" id="2.40.30.170">
    <property type="match status" value="2"/>
</dbReference>
<protein>
    <submittedName>
        <fullName evidence="9">HlyD family secretion protein</fullName>
    </submittedName>
</protein>
<dbReference type="Pfam" id="PF25917">
    <property type="entry name" value="BSH_RND"/>
    <property type="match status" value="1"/>
</dbReference>
<dbReference type="AlphaFoldDB" id="A0A1M5YXZ1"/>
<name>A0A1M5YXZ1_9FIRM</name>
<keyword evidence="5" id="KW-0812">Transmembrane</keyword>
<dbReference type="Pfam" id="PF25990">
    <property type="entry name" value="Beta-barrel_YknX"/>
    <property type="match status" value="1"/>
</dbReference>
<feature type="region of interest" description="Disordered" evidence="4">
    <location>
        <begin position="1"/>
        <end position="51"/>
    </location>
</feature>
<sequence length="591" mass="61343">MGDKDEKKKKHKDNEFGAGGTLSTLEPGEMSDTEASAGAGLPDPGFPEAPRKKRRRGWIIAGAVVLVLALLIVLPRLLGLGRNMTSAGGPETYTVQRGDITVTLSGSGTLEPADSYTVTSLITGDILTAPFEEGDVVEKDQVLYTVDSSDINNGIQQAQNSVSDSQYKYDSALKQADSLRLKAGGAGTVTTVNVQPGDTVQAGQAVAVIQDSATMRLKVLFQRDVARSFAVGARADVTLDSSNETYAGTIAEIGGVDQVLTGNVIAREVTVTLANPGAIAPGQTAYVSVGGKYGLQNGTFEYNYEGSVTSTISGTVASVSAKAGSRVTKDQVVVTLRSDTVDQQVQSAKSALENAQLSLESQTNKLSNYTIKSPIAGTIVEKDVKAGDTLNTGVVLCTVFDLSHLTLTLNVDELDIKKVQPGQAVTLTAGAAAGTEYTGTVTKINIKGTTKNGVTSYPVTIQIDKAEGLLPGMNVDAKIVVSSMKDVLTVPVGAVLRNNFVLLKTGDSQKSTEPGVPAGYSYTEVTLGPSNDTDIVITSGLQEGDVVALMDNTPTSYDYNPFEPARGQSAGSAETGGSQDQAPQSAAGVAG</sequence>
<dbReference type="GO" id="GO:0030313">
    <property type="term" value="C:cell envelope"/>
    <property type="evidence" value="ECO:0007669"/>
    <property type="project" value="UniProtKB-SubCell"/>
</dbReference>
<dbReference type="InterPro" id="IPR058647">
    <property type="entry name" value="BSH_CzcB-like"/>
</dbReference>
<feature type="domain" description="YknX-like beta-barrel" evidence="8">
    <location>
        <begin position="408"/>
        <end position="479"/>
    </location>
</feature>
<dbReference type="PANTHER" id="PTHR32347">
    <property type="entry name" value="EFFLUX SYSTEM COMPONENT YKNX-RELATED"/>
    <property type="match status" value="1"/>
</dbReference>
<evidence type="ECO:0000259" key="8">
    <source>
        <dbReference type="Pfam" id="PF25990"/>
    </source>
</evidence>
<feature type="coiled-coil region" evidence="3">
    <location>
        <begin position="345"/>
        <end position="372"/>
    </location>
</feature>
<keyword evidence="5" id="KW-1133">Transmembrane helix</keyword>
<dbReference type="Proteomes" id="UP000183995">
    <property type="component" value="Unassembled WGS sequence"/>
</dbReference>
<dbReference type="EMBL" id="FQXV01000011">
    <property type="protein sequence ID" value="SHI16403.1"/>
    <property type="molecule type" value="Genomic_DNA"/>
</dbReference>
<dbReference type="SUPFAM" id="SSF111369">
    <property type="entry name" value="HlyD-like secretion proteins"/>
    <property type="match status" value="2"/>
</dbReference>
<evidence type="ECO:0000259" key="7">
    <source>
        <dbReference type="Pfam" id="PF25973"/>
    </source>
</evidence>
<evidence type="ECO:0000256" key="5">
    <source>
        <dbReference type="SAM" id="Phobius"/>
    </source>
</evidence>
<proteinExistence type="predicted"/>
<evidence type="ECO:0000256" key="3">
    <source>
        <dbReference type="SAM" id="Coils"/>
    </source>
</evidence>
<evidence type="ECO:0000256" key="1">
    <source>
        <dbReference type="ARBA" id="ARBA00004196"/>
    </source>
</evidence>
<keyword evidence="2 3" id="KW-0175">Coiled coil</keyword>
<feature type="domain" description="CzcB-like barrel-sandwich hybrid" evidence="7">
    <location>
        <begin position="308"/>
        <end position="400"/>
    </location>
</feature>
<dbReference type="InterPro" id="IPR058636">
    <property type="entry name" value="Beta-barrel_YknX"/>
</dbReference>
<gene>
    <name evidence="9" type="ORF">SAMN02745823_02927</name>
</gene>
<feature type="compositionally biased region" description="Polar residues" evidence="4">
    <location>
        <begin position="569"/>
        <end position="584"/>
    </location>
</feature>
<organism evidence="9 10">
    <name type="scientific">Sporobacter termitidis DSM 10068</name>
    <dbReference type="NCBI Taxonomy" id="1123282"/>
    <lineage>
        <taxon>Bacteria</taxon>
        <taxon>Bacillati</taxon>
        <taxon>Bacillota</taxon>
        <taxon>Clostridia</taxon>
        <taxon>Eubacteriales</taxon>
        <taxon>Oscillospiraceae</taxon>
        <taxon>Sporobacter</taxon>
    </lineage>
</organism>